<proteinExistence type="inferred from homology"/>
<feature type="signal peptide" evidence="8">
    <location>
        <begin position="1"/>
        <end position="21"/>
    </location>
</feature>
<dbReference type="Gene3D" id="2.40.440.10">
    <property type="entry name" value="L,D-transpeptidase catalytic domain-like"/>
    <property type="match status" value="1"/>
</dbReference>
<evidence type="ECO:0000259" key="9">
    <source>
        <dbReference type="PROSITE" id="PS52029"/>
    </source>
</evidence>
<dbReference type="SUPFAM" id="SSF47090">
    <property type="entry name" value="PGBD-like"/>
    <property type="match status" value="1"/>
</dbReference>
<comment type="pathway">
    <text evidence="1 7">Cell wall biogenesis; peptidoglycan biosynthesis.</text>
</comment>
<evidence type="ECO:0000313" key="10">
    <source>
        <dbReference type="EMBL" id="QUS40833.1"/>
    </source>
</evidence>
<keyword evidence="6 7" id="KW-0961">Cell wall biogenesis/degradation</keyword>
<evidence type="ECO:0000256" key="5">
    <source>
        <dbReference type="ARBA" id="ARBA00022984"/>
    </source>
</evidence>
<feature type="active site" description="Nucleophile" evidence="7">
    <location>
        <position position="333"/>
    </location>
</feature>
<feature type="active site" description="Proton donor/acceptor" evidence="7">
    <location>
        <position position="314"/>
    </location>
</feature>
<dbReference type="Proteomes" id="UP000682843">
    <property type="component" value="Chromosome"/>
</dbReference>
<keyword evidence="5 7" id="KW-0573">Peptidoglycan synthesis</keyword>
<evidence type="ECO:0000256" key="3">
    <source>
        <dbReference type="ARBA" id="ARBA00022679"/>
    </source>
</evidence>
<keyword evidence="4 7" id="KW-0133">Cell shape</keyword>
<sequence length="426" mass="46999">MALRFITMLVATAASASTAFAQAPAAAPAKAPNANAIIDAKSMTPEQRSAAILAQYGEPVFDPQSAQRTEEALKRYRAIAAKGGWPLIPAEAKYAAGAEGPDVELLRRRLVVTGDLFTVESSGPYNDELIAGVKRYQLRNGLLATGLVGPRTLAALNVPVDKRIQQLEASLQRMQAIGFKFGERYVVVNIPAAFAEAIEGDKVVRRYRVIVGKSEKPSPTVTSQINNVNLNPTWTVPSSITKHEITARMRKDPGYLARMHMQVLDGRGNALDPASIDWSESKVPDVTVRQDPGEWNALGRVRIDMPNSYAVYMHDTNQRNLFANDYRFDSHGCARVDNVRDLAAWLLKDTPNWERPQIDAAIATSQRQDVKLTKSVPVAWVYLTAWMARDGIVQFRNDIYDQDAQLTEASADIKAFLKPSPEPVTR</sequence>
<organism evidence="10 11">
    <name type="scientific">Tardiphaga alba</name>
    <dbReference type="NCBI Taxonomy" id="340268"/>
    <lineage>
        <taxon>Bacteria</taxon>
        <taxon>Pseudomonadati</taxon>
        <taxon>Pseudomonadota</taxon>
        <taxon>Alphaproteobacteria</taxon>
        <taxon>Hyphomicrobiales</taxon>
        <taxon>Nitrobacteraceae</taxon>
        <taxon>Tardiphaga</taxon>
    </lineage>
</organism>
<dbReference type="EMBL" id="CP036498">
    <property type="protein sequence ID" value="QUS40833.1"/>
    <property type="molecule type" value="Genomic_DNA"/>
</dbReference>
<reference evidence="10 11" key="1">
    <citation type="submission" date="2019-02" db="EMBL/GenBank/DDBJ databases">
        <title>Emended description of the genus Rhodopseudomonas and description of Rhodopseudomonas albus sp. nov., a non-phototrophic, heavy-metal-tolerant bacterium isolated from garden soil.</title>
        <authorList>
            <person name="Bao Z."/>
            <person name="Cao W.W."/>
            <person name="Sato Y."/>
            <person name="Nishizawa T."/>
            <person name="Zhao J."/>
            <person name="Guo Y."/>
            <person name="Ohta H."/>
        </authorList>
    </citation>
    <scope>NUCLEOTIDE SEQUENCE [LARGE SCALE GENOMIC DNA]</scope>
    <source>
        <strain evidence="10 11">SK50-23</strain>
    </source>
</reference>
<dbReference type="PANTHER" id="PTHR41533">
    <property type="entry name" value="L,D-TRANSPEPTIDASE HI_1667-RELATED"/>
    <property type="match status" value="1"/>
</dbReference>
<protein>
    <submittedName>
        <fullName evidence="10">Murein L,D-transpeptidase</fullName>
    </submittedName>
</protein>
<dbReference type="InterPro" id="IPR052905">
    <property type="entry name" value="LD-transpeptidase_YkuD-like"/>
</dbReference>
<dbReference type="RefSeq" id="WP_211909426.1">
    <property type="nucleotide sequence ID" value="NZ_CP036498.1"/>
</dbReference>
<dbReference type="InterPro" id="IPR036366">
    <property type="entry name" value="PGBDSf"/>
</dbReference>
<accession>A0ABX8AEJ0</accession>
<evidence type="ECO:0000256" key="7">
    <source>
        <dbReference type="PROSITE-ProRule" id="PRU01373"/>
    </source>
</evidence>
<gene>
    <name evidence="10" type="ORF">RPMA_19805</name>
</gene>
<dbReference type="PANTHER" id="PTHR41533:SF1">
    <property type="entry name" value="L,D-TRANSPEPTIDASE YCBB-RELATED"/>
    <property type="match status" value="1"/>
</dbReference>
<evidence type="ECO:0000256" key="1">
    <source>
        <dbReference type="ARBA" id="ARBA00004752"/>
    </source>
</evidence>
<feature type="chain" id="PRO_5045855876" evidence="8">
    <location>
        <begin position="22"/>
        <end position="426"/>
    </location>
</feature>
<dbReference type="InterPro" id="IPR038063">
    <property type="entry name" value="Transpep_catalytic_dom"/>
</dbReference>
<dbReference type="CDD" id="cd16913">
    <property type="entry name" value="YkuD_like"/>
    <property type="match status" value="1"/>
</dbReference>
<feature type="domain" description="L,D-TPase catalytic" evidence="9">
    <location>
        <begin position="184"/>
        <end position="361"/>
    </location>
</feature>
<dbReference type="InterPro" id="IPR036365">
    <property type="entry name" value="PGBD-like_sf"/>
</dbReference>
<dbReference type="Gene3D" id="1.10.101.10">
    <property type="entry name" value="PGBD-like superfamily/PGBD"/>
    <property type="match status" value="1"/>
</dbReference>
<dbReference type="PROSITE" id="PS52029">
    <property type="entry name" value="LD_TPASE"/>
    <property type="match status" value="1"/>
</dbReference>
<evidence type="ECO:0000256" key="2">
    <source>
        <dbReference type="ARBA" id="ARBA00005992"/>
    </source>
</evidence>
<evidence type="ECO:0000313" key="11">
    <source>
        <dbReference type="Proteomes" id="UP000682843"/>
    </source>
</evidence>
<keyword evidence="11" id="KW-1185">Reference proteome</keyword>
<dbReference type="SUPFAM" id="SSF141523">
    <property type="entry name" value="L,D-transpeptidase catalytic domain-like"/>
    <property type="match status" value="1"/>
</dbReference>
<keyword evidence="3" id="KW-0808">Transferase</keyword>
<dbReference type="Pfam" id="PF01471">
    <property type="entry name" value="PG_binding_1"/>
    <property type="match status" value="1"/>
</dbReference>
<comment type="similarity">
    <text evidence="2">Belongs to the YkuD family.</text>
</comment>
<dbReference type="InterPro" id="IPR005490">
    <property type="entry name" value="LD_TPept_cat_dom"/>
</dbReference>
<evidence type="ECO:0000256" key="6">
    <source>
        <dbReference type="ARBA" id="ARBA00023316"/>
    </source>
</evidence>
<keyword evidence="8" id="KW-0732">Signal</keyword>
<name>A0ABX8AEJ0_9BRAD</name>
<dbReference type="InterPro" id="IPR002477">
    <property type="entry name" value="Peptidoglycan-bd-like"/>
</dbReference>
<evidence type="ECO:0000256" key="8">
    <source>
        <dbReference type="SAM" id="SignalP"/>
    </source>
</evidence>
<evidence type="ECO:0000256" key="4">
    <source>
        <dbReference type="ARBA" id="ARBA00022960"/>
    </source>
</evidence>
<dbReference type="Pfam" id="PF03734">
    <property type="entry name" value="YkuD"/>
    <property type="match status" value="1"/>
</dbReference>